<dbReference type="PANTHER" id="PTHR35085:SF1">
    <property type="entry name" value="KERATINOCYTE DIFFERENTIATION FACTOR 1"/>
    <property type="match status" value="1"/>
</dbReference>
<feature type="compositionally biased region" description="Polar residues" evidence="1">
    <location>
        <begin position="32"/>
        <end position="42"/>
    </location>
</feature>
<protein>
    <recommendedName>
        <fullName evidence="5">Keratinocyte differentiation factor 1</fullName>
    </recommendedName>
</protein>
<dbReference type="Pfam" id="PF15551">
    <property type="entry name" value="DUF4656"/>
    <property type="match status" value="1"/>
</dbReference>
<reference evidence="3" key="1">
    <citation type="journal article" date="2014" name="Nat. Commun.">
        <title>The rainbow trout genome provides novel insights into evolution after whole-genome duplication in vertebrates.</title>
        <authorList>
            <person name="Berthelot C."/>
            <person name="Brunet F."/>
            <person name="Chalopin D."/>
            <person name="Juanchich A."/>
            <person name="Bernard M."/>
            <person name="Noel B."/>
            <person name="Bento P."/>
            <person name="Da Silva C."/>
            <person name="Labadie K."/>
            <person name="Alberti A."/>
            <person name="Aury J.M."/>
            <person name="Louis A."/>
            <person name="Dehais P."/>
            <person name="Bardou P."/>
            <person name="Montfort J."/>
            <person name="Klopp C."/>
            <person name="Cabau C."/>
            <person name="Gaspin C."/>
            <person name="Thorgaard G.H."/>
            <person name="Boussaha M."/>
            <person name="Quillet E."/>
            <person name="Guyomard R."/>
            <person name="Galiana D."/>
            <person name="Bobe J."/>
            <person name="Volff J.N."/>
            <person name="Genet C."/>
            <person name="Wincker P."/>
            <person name="Jaillon O."/>
            <person name="Roest Crollius H."/>
            <person name="Guiguen Y."/>
        </authorList>
    </citation>
    <scope>NUCLEOTIDE SEQUENCE [LARGE SCALE GENOMIC DNA]</scope>
</reference>
<accession>A0A060XTM6</accession>
<evidence type="ECO:0000256" key="2">
    <source>
        <dbReference type="SAM" id="Phobius"/>
    </source>
</evidence>
<evidence type="ECO:0000313" key="4">
    <source>
        <dbReference type="Proteomes" id="UP000193380"/>
    </source>
</evidence>
<feature type="compositionally biased region" description="Basic and acidic residues" evidence="1">
    <location>
        <begin position="143"/>
        <end position="154"/>
    </location>
</feature>
<feature type="region of interest" description="Disordered" evidence="1">
    <location>
        <begin position="1"/>
        <end position="104"/>
    </location>
</feature>
<dbReference type="InterPro" id="IPR028003">
    <property type="entry name" value="KDF1"/>
</dbReference>
<dbReference type="STRING" id="8022.A0A060XTM6"/>
<dbReference type="GO" id="GO:0010482">
    <property type="term" value="P:regulation of epidermal cell division"/>
    <property type="evidence" value="ECO:0007669"/>
    <property type="project" value="TreeGrafter"/>
</dbReference>
<evidence type="ECO:0000256" key="1">
    <source>
        <dbReference type="SAM" id="MobiDB-lite"/>
    </source>
</evidence>
<feature type="region of interest" description="Disordered" evidence="1">
    <location>
        <begin position="141"/>
        <end position="230"/>
    </location>
</feature>
<sequence length="523" mass="57291">MPGHSTGAPQKSRHNKQHRGHSTRADGYKQGHTISRDSTASQEPYKDPHVDHNTQEQYNGDHTRHSEGQQGRGGTPPTRRVSGRGSETLGFIPGSADSPQSTNACGSCASMGWSGCKALLCCVLTCGFCGSRDLCLPVNNESSTDHPGKADPEQPHSPNGVAVTNPTCGIPLEPSIKPAKQPSKLPPSDSFRYKDVRIGGQTVVYPTSSGPKRTRTGGKGDSQRPVSNTSTIYSREDLDLDDLSDSGTDIDSLITKKLLELYALHQIDQLAKCTSDSSFSRKTNEISELICSIAQDYNLEQREAECRLVHGVIRISTRKGKRNKNSNSQAQEPVHQQPRANGRNDRGTLLPDSGNETMTYTFNSSEMEPEVKVSELTRSDELARKMRHYSGINDSSSSAAAYSHYQHDTETDSSGAPLLHPCLGMKTSLMLHTTHSQFPTQIPSSPMIRGENVGFEFCTYYSSALLISSYFRRDMFKLSLKSSLNDNASCNIDLLNRRRLIYCGLANGVCILVSLTIFQIVKT</sequence>
<feature type="region of interest" description="Disordered" evidence="1">
    <location>
        <begin position="317"/>
        <end position="354"/>
    </location>
</feature>
<dbReference type="AlphaFoldDB" id="A0A060XTM6"/>
<evidence type="ECO:0008006" key="5">
    <source>
        <dbReference type="Google" id="ProtNLM"/>
    </source>
</evidence>
<keyword evidence="2" id="KW-0812">Transmembrane</keyword>
<dbReference type="GO" id="GO:0030054">
    <property type="term" value="C:cell junction"/>
    <property type="evidence" value="ECO:0007669"/>
    <property type="project" value="TreeGrafter"/>
</dbReference>
<feature type="compositionally biased region" description="Basic and acidic residues" evidence="1">
    <location>
        <begin position="44"/>
        <end position="67"/>
    </location>
</feature>
<name>A0A060XTM6_ONCMY</name>
<organism evidence="3 4">
    <name type="scientific">Oncorhynchus mykiss</name>
    <name type="common">Rainbow trout</name>
    <name type="synonym">Salmo gairdneri</name>
    <dbReference type="NCBI Taxonomy" id="8022"/>
    <lineage>
        <taxon>Eukaryota</taxon>
        <taxon>Metazoa</taxon>
        <taxon>Chordata</taxon>
        <taxon>Craniata</taxon>
        <taxon>Vertebrata</taxon>
        <taxon>Euteleostomi</taxon>
        <taxon>Actinopterygii</taxon>
        <taxon>Neopterygii</taxon>
        <taxon>Teleostei</taxon>
        <taxon>Protacanthopterygii</taxon>
        <taxon>Salmoniformes</taxon>
        <taxon>Salmonidae</taxon>
        <taxon>Salmoninae</taxon>
        <taxon>Oncorhynchus</taxon>
    </lineage>
</organism>
<keyword evidence="2" id="KW-0472">Membrane</keyword>
<reference evidence="3" key="2">
    <citation type="submission" date="2014-03" db="EMBL/GenBank/DDBJ databases">
        <authorList>
            <person name="Genoscope - CEA"/>
        </authorList>
    </citation>
    <scope>NUCLEOTIDE SEQUENCE</scope>
</reference>
<gene>
    <name evidence="3" type="ORF">GSONMT00029860001</name>
</gene>
<dbReference type="PANTHER" id="PTHR35085">
    <property type="entry name" value="KERATINOCYTE DIFFERENTIATION FACTOR 1"/>
    <property type="match status" value="1"/>
</dbReference>
<feature type="compositionally biased region" description="Basic residues" evidence="1">
    <location>
        <begin position="11"/>
        <end position="22"/>
    </location>
</feature>
<proteinExistence type="predicted"/>
<dbReference type="PaxDb" id="8022-A0A060XTM6"/>
<feature type="transmembrane region" description="Helical" evidence="2">
    <location>
        <begin position="453"/>
        <end position="471"/>
    </location>
</feature>
<keyword evidence="2" id="KW-1133">Transmembrane helix</keyword>
<dbReference type="GO" id="GO:0003334">
    <property type="term" value="P:keratinocyte development"/>
    <property type="evidence" value="ECO:0007669"/>
    <property type="project" value="InterPro"/>
</dbReference>
<feature type="transmembrane region" description="Helical" evidence="2">
    <location>
        <begin position="500"/>
        <end position="521"/>
    </location>
</feature>
<dbReference type="Proteomes" id="UP000193380">
    <property type="component" value="Unassembled WGS sequence"/>
</dbReference>
<dbReference type="EMBL" id="FR906089">
    <property type="protein sequence ID" value="CDQ83023.1"/>
    <property type="molecule type" value="Genomic_DNA"/>
</dbReference>
<evidence type="ECO:0000313" key="3">
    <source>
        <dbReference type="EMBL" id="CDQ83023.1"/>
    </source>
</evidence>